<dbReference type="EMBL" id="JAPNKE010000002">
    <property type="protein sequence ID" value="MCY1009971.1"/>
    <property type="molecule type" value="Genomic_DNA"/>
</dbReference>
<evidence type="ECO:0000313" key="3">
    <source>
        <dbReference type="EMBL" id="MCY1009971.1"/>
    </source>
</evidence>
<feature type="compositionally biased region" description="Low complexity" evidence="1">
    <location>
        <begin position="82"/>
        <end position="96"/>
    </location>
</feature>
<dbReference type="Proteomes" id="UP001150924">
    <property type="component" value="Unassembled WGS sequence"/>
</dbReference>
<protein>
    <submittedName>
        <fullName evidence="3">Uncharacterized protein</fullName>
    </submittedName>
</protein>
<organism evidence="3 4">
    <name type="scientific">Nannocystis pusilla</name>
    <dbReference type="NCBI Taxonomy" id="889268"/>
    <lineage>
        <taxon>Bacteria</taxon>
        <taxon>Pseudomonadati</taxon>
        <taxon>Myxococcota</taxon>
        <taxon>Polyangia</taxon>
        <taxon>Nannocystales</taxon>
        <taxon>Nannocystaceae</taxon>
        <taxon>Nannocystis</taxon>
    </lineage>
</organism>
<feature type="transmembrane region" description="Helical" evidence="2">
    <location>
        <begin position="33"/>
        <end position="53"/>
    </location>
</feature>
<evidence type="ECO:0000313" key="4">
    <source>
        <dbReference type="Proteomes" id="UP001150924"/>
    </source>
</evidence>
<feature type="transmembrane region" description="Helical" evidence="2">
    <location>
        <begin position="112"/>
        <end position="135"/>
    </location>
</feature>
<comment type="caution">
    <text evidence="3">The sequence shown here is derived from an EMBL/GenBank/DDBJ whole genome shotgun (WGS) entry which is preliminary data.</text>
</comment>
<dbReference type="RefSeq" id="WP_267772742.1">
    <property type="nucleotide sequence ID" value="NZ_JAPNKE010000002.1"/>
</dbReference>
<feature type="region of interest" description="Disordered" evidence="1">
    <location>
        <begin position="64"/>
        <end position="96"/>
    </location>
</feature>
<evidence type="ECO:0000256" key="1">
    <source>
        <dbReference type="SAM" id="MobiDB-lite"/>
    </source>
</evidence>
<gene>
    <name evidence="3" type="ORF">OV079_31300</name>
</gene>
<name>A0A9X3IZX1_9BACT</name>
<proteinExistence type="predicted"/>
<accession>A0A9X3IZX1</accession>
<keyword evidence="4" id="KW-1185">Reference proteome</keyword>
<keyword evidence="2" id="KW-1133">Transmembrane helix</keyword>
<keyword evidence="2" id="KW-0472">Membrane</keyword>
<evidence type="ECO:0000256" key="2">
    <source>
        <dbReference type="SAM" id="Phobius"/>
    </source>
</evidence>
<reference evidence="3" key="1">
    <citation type="submission" date="2022-11" db="EMBL/GenBank/DDBJ databases">
        <title>Minimal conservation of predation-associated metabolite biosynthetic gene clusters underscores biosynthetic potential of Myxococcota including descriptions for ten novel species: Archangium lansinium sp. nov., Myxococcus landrumus sp. nov., Nannocystis bai.</title>
        <authorList>
            <person name="Ahearne A."/>
            <person name="Stevens C."/>
            <person name="Phillips K."/>
        </authorList>
    </citation>
    <scope>NUCLEOTIDE SEQUENCE</scope>
    <source>
        <strain evidence="3">Na p29</strain>
    </source>
</reference>
<sequence>MSLVLALSLASAPQLEPVVPAPSADEPPDRAAGAAWLAAGALAGATGLGLGLAGAPRWPPWSAAPNVPRASLPPSSPPSPSTPRASASSPSAPASTAALAARGTSRAAATPWISFGGLATASGLVIVAAGLGWQFAEEARASATPWALLQVGLSSVVAGSSMLVYGLAYRKYAPAREVHLALVPTLARGRVGLVLEARF</sequence>
<keyword evidence="2" id="KW-0812">Transmembrane</keyword>
<dbReference type="AlphaFoldDB" id="A0A9X3IZX1"/>
<feature type="transmembrane region" description="Helical" evidence="2">
    <location>
        <begin position="147"/>
        <end position="168"/>
    </location>
</feature>